<evidence type="ECO:0000256" key="4">
    <source>
        <dbReference type="ARBA" id="ARBA00023033"/>
    </source>
</evidence>
<comment type="caution">
    <text evidence="7">The sequence shown here is derived from an EMBL/GenBank/DDBJ whole genome shotgun (WGS) entry which is preliminary data.</text>
</comment>
<dbReference type="CDD" id="cd01094">
    <property type="entry name" value="Alkanesulfonate_monoxygenase"/>
    <property type="match status" value="1"/>
</dbReference>
<evidence type="ECO:0000259" key="6">
    <source>
        <dbReference type="Pfam" id="PF00296"/>
    </source>
</evidence>
<dbReference type="RefSeq" id="WP_378297324.1">
    <property type="nucleotide sequence ID" value="NZ_JBHTJA010000010.1"/>
</dbReference>
<dbReference type="InterPro" id="IPR011251">
    <property type="entry name" value="Luciferase-like_dom"/>
</dbReference>
<dbReference type="InterPro" id="IPR036661">
    <property type="entry name" value="Luciferase-like_sf"/>
</dbReference>
<evidence type="ECO:0000256" key="2">
    <source>
        <dbReference type="ARBA" id="ARBA00022643"/>
    </source>
</evidence>
<dbReference type="Pfam" id="PF00296">
    <property type="entry name" value="Bac_luciferase"/>
    <property type="match status" value="1"/>
</dbReference>
<dbReference type="EMBL" id="JBHTJA010000010">
    <property type="protein sequence ID" value="MFD0900348.1"/>
    <property type="molecule type" value="Genomic_DNA"/>
</dbReference>
<gene>
    <name evidence="7" type="ORF">ACFQ11_08090</name>
</gene>
<organism evidence="7 8">
    <name type="scientific">Actinomadura sediminis</name>
    <dbReference type="NCBI Taxonomy" id="1038904"/>
    <lineage>
        <taxon>Bacteria</taxon>
        <taxon>Bacillati</taxon>
        <taxon>Actinomycetota</taxon>
        <taxon>Actinomycetes</taxon>
        <taxon>Streptosporangiales</taxon>
        <taxon>Thermomonosporaceae</taxon>
        <taxon>Actinomadura</taxon>
    </lineage>
</organism>
<accession>A0ABW3EJ27</accession>
<keyword evidence="8" id="KW-1185">Reference proteome</keyword>
<evidence type="ECO:0000256" key="1">
    <source>
        <dbReference type="ARBA" id="ARBA00022630"/>
    </source>
</evidence>
<keyword evidence="2" id="KW-0288">FMN</keyword>
<dbReference type="Gene3D" id="3.20.20.30">
    <property type="entry name" value="Luciferase-like domain"/>
    <property type="match status" value="1"/>
</dbReference>
<dbReference type="SUPFAM" id="SSF51679">
    <property type="entry name" value="Bacterial luciferase-like"/>
    <property type="match status" value="1"/>
</dbReference>
<dbReference type="Proteomes" id="UP001596972">
    <property type="component" value="Unassembled WGS sequence"/>
</dbReference>
<protein>
    <submittedName>
        <fullName evidence="7">LLM class flavin-dependent oxidoreductase</fullName>
    </submittedName>
</protein>
<keyword evidence="3" id="KW-0560">Oxidoreductase</keyword>
<feature type="region of interest" description="Disordered" evidence="5">
    <location>
        <begin position="262"/>
        <end position="281"/>
    </location>
</feature>
<evidence type="ECO:0000256" key="3">
    <source>
        <dbReference type="ARBA" id="ARBA00023002"/>
    </source>
</evidence>
<name>A0ABW3EJ27_9ACTN</name>
<evidence type="ECO:0000313" key="7">
    <source>
        <dbReference type="EMBL" id="MFD0900348.1"/>
    </source>
</evidence>
<keyword evidence="4" id="KW-0503">Monooxygenase</keyword>
<dbReference type="InterPro" id="IPR050172">
    <property type="entry name" value="SsuD_RutA_monooxygenase"/>
</dbReference>
<keyword evidence="1" id="KW-0285">Flavoprotein</keyword>
<evidence type="ECO:0000313" key="8">
    <source>
        <dbReference type="Proteomes" id="UP001596972"/>
    </source>
</evidence>
<dbReference type="PANTHER" id="PTHR42847:SF4">
    <property type="entry name" value="ALKANESULFONATE MONOOXYGENASE-RELATED"/>
    <property type="match status" value="1"/>
</dbReference>
<reference evidence="8" key="1">
    <citation type="journal article" date="2019" name="Int. J. Syst. Evol. Microbiol.">
        <title>The Global Catalogue of Microorganisms (GCM) 10K type strain sequencing project: providing services to taxonomists for standard genome sequencing and annotation.</title>
        <authorList>
            <consortium name="The Broad Institute Genomics Platform"/>
            <consortium name="The Broad Institute Genome Sequencing Center for Infectious Disease"/>
            <person name="Wu L."/>
            <person name="Ma J."/>
        </authorList>
    </citation>
    <scope>NUCLEOTIDE SEQUENCE [LARGE SCALE GENOMIC DNA]</scope>
    <source>
        <strain evidence="8">JCM 31202</strain>
    </source>
</reference>
<proteinExistence type="predicted"/>
<feature type="domain" description="Luciferase-like" evidence="6">
    <location>
        <begin position="1"/>
        <end position="328"/>
    </location>
</feature>
<sequence>MELHWFLPLHGDGREVAKRASGPDAPGARREPDLDYSTQVALAAERFGFTGMLTPFGLFCEDPWVAAAALATRTHRVKFMVALRPGLVSPLLAAQMAATFQRVSGGRLQLNIVTGGDPDEQRRYGDWAPYERRYARTGEFLEVFRRAWPGERFDYDGEHYRIEAGLLTRPHPVAPDVFVGGSSAAARRIAARSGDVLLMWGEPPGDLAGLIAEGRRAAAAAGRELSFGTRFHVISRDTSAEAWAVARRLLEGMDPERVRQAQRRFGRSESEGQRRAAAMHGGRMRDLEVHPNVWAGYGLTRPGVGAALVGSHEEVAERIEEYHALGLEHLILSAQPHLEEAYAFGEGVLPLLRARGVIGDRAEPADGPPTAA</sequence>
<evidence type="ECO:0000256" key="5">
    <source>
        <dbReference type="SAM" id="MobiDB-lite"/>
    </source>
</evidence>
<dbReference type="PANTHER" id="PTHR42847">
    <property type="entry name" value="ALKANESULFONATE MONOOXYGENASE"/>
    <property type="match status" value="1"/>
</dbReference>